<dbReference type="Pfam" id="PF26057">
    <property type="entry name" value="DUF8018"/>
    <property type="match status" value="1"/>
</dbReference>
<geneLocation type="mitochondrion" evidence="4"/>
<feature type="region of interest" description="Disordered" evidence="1">
    <location>
        <begin position="137"/>
        <end position="174"/>
    </location>
</feature>
<feature type="transmembrane region" description="Helical" evidence="2">
    <location>
        <begin position="61"/>
        <end position="83"/>
    </location>
</feature>
<dbReference type="PANTHER" id="PTHR35289:SF1">
    <property type="entry name" value="ATP SYNTHASE 9 MITOCHONDRIAL-RELATED"/>
    <property type="match status" value="1"/>
</dbReference>
<protein>
    <submittedName>
        <fullName evidence="4">Uncharacterized protein orf297</fullName>
    </submittedName>
</protein>
<feature type="region of interest" description="Disordered" evidence="1">
    <location>
        <begin position="242"/>
        <end position="274"/>
    </location>
</feature>
<reference evidence="4" key="1">
    <citation type="submission" date="2010-11" db="EMBL/GenBank/DDBJ databases">
        <authorList>
            <person name="Genoscope - CEA"/>
        </authorList>
    </citation>
    <scope>NUCLEOTIDE SEQUENCE</scope>
</reference>
<evidence type="ECO:0000259" key="3">
    <source>
        <dbReference type="Pfam" id="PF26057"/>
    </source>
</evidence>
<organism evidence="4">
    <name type="scientific">Beta vulgaris subsp. maritima</name>
    <name type="common">Sea beet</name>
    <name type="synonym">Beta maritima</name>
    <dbReference type="NCBI Taxonomy" id="350892"/>
    <lineage>
        <taxon>Eukaryota</taxon>
        <taxon>Viridiplantae</taxon>
        <taxon>Streptophyta</taxon>
        <taxon>Embryophyta</taxon>
        <taxon>Tracheophyta</taxon>
        <taxon>Spermatophyta</taxon>
        <taxon>Magnoliopsida</taxon>
        <taxon>eudicotyledons</taxon>
        <taxon>Gunneridae</taxon>
        <taxon>Pentapetalae</taxon>
        <taxon>Caryophyllales</taxon>
        <taxon>Chenopodiaceae</taxon>
        <taxon>Betoideae</taxon>
        <taxon>Beta</taxon>
    </lineage>
</organism>
<evidence type="ECO:0000256" key="2">
    <source>
        <dbReference type="SAM" id="Phobius"/>
    </source>
</evidence>
<dbReference type="InterPro" id="IPR052694">
    <property type="entry name" value="Mt_uS3-like"/>
</dbReference>
<reference evidence="4" key="2">
    <citation type="journal article" date="2011" name="Genome Biol. Evol.">
        <title>Structural and content diversity of mitochondrial genome in beet: a comparative genomic analysis.</title>
        <authorList>
            <person name="Darracq A."/>
            <person name="Varre J.S."/>
            <person name="Marechal-Drouard L."/>
            <person name="Courseaux A."/>
            <person name="Saumitou-Laprade P."/>
            <person name="Oztas S."/>
            <person name="Vacherie B."/>
            <person name="Barbe V.and.Touzet.P."/>
        </authorList>
    </citation>
    <scope>NUCLEOTIDE SEQUENCE</scope>
</reference>
<evidence type="ECO:0000313" key="4">
    <source>
        <dbReference type="EMBL" id="CBJ23352.1"/>
    </source>
</evidence>
<dbReference type="InterPro" id="IPR058331">
    <property type="entry name" value="DUF8018"/>
</dbReference>
<keyword evidence="2" id="KW-1133">Transmembrane helix</keyword>
<keyword evidence="4" id="KW-0496">Mitochondrion</keyword>
<feature type="domain" description="DUF8018" evidence="3">
    <location>
        <begin position="186"/>
        <end position="270"/>
    </location>
</feature>
<dbReference type="AlphaFoldDB" id="E8ZCE1"/>
<proteinExistence type="predicted"/>
<gene>
    <name evidence="4" type="primary">orf297</name>
</gene>
<feature type="transmembrane region" description="Helical" evidence="2">
    <location>
        <begin position="28"/>
        <end position="49"/>
    </location>
</feature>
<name>E8ZCE1_BETVM</name>
<sequence length="297" mass="33758">MHFFMPFLAIFSFHYFCGCWITQRAALIGGWNSCFLGIMILIFLILFRLDSFRISKKYGKRFFHFIYVILFFVTSLYFDFFRFSFFKKFVFDCLFWGGLGVIGLPLPSSEAGRIEGSSRGSGWTTHDLDVLAEPFSETEMEGTSGGTDTTSISVNKPEGEPPFPRTNARGDPAGPSKVCPFPFQDDEIIGGDCLNNVYRRLLEALQAKKGEDLSLADYALTRYKAEDLFEVKVSIIRQMAPLDPEGDWDRRGAQALENPRTTTGEEPLERRGVQSEAFRLLKQRVLGRRFEDSDSEA</sequence>
<keyword evidence="2" id="KW-0472">Membrane</keyword>
<dbReference type="EMBL" id="FP885876">
    <property type="protein sequence ID" value="CBJ23352.1"/>
    <property type="molecule type" value="Genomic_DNA"/>
</dbReference>
<accession>E8ZCE1</accession>
<dbReference type="PANTHER" id="PTHR35289">
    <property type="entry name" value="TRANSMEMBRANE PROTEIN"/>
    <property type="match status" value="1"/>
</dbReference>
<keyword evidence="2" id="KW-0812">Transmembrane</keyword>
<evidence type="ECO:0000256" key="1">
    <source>
        <dbReference type="SAM" id="MobiDB-lite"/>
    </source>
</evidence>